<name>A0A1V0GN70_9RHOB</name>
<sequence>MYKSSVQQTASTTQRAFRFLRIFNLRSSEKALIRAAKAENLFDKTYYLGAYPHIHPLFKKFPLRHYAVYGESSGFRPNPDFSPFAYLKYNADVRAAGISPLLHYAKTGRFENRLYKDLPEVERIPPEKTPNIGALKKEAVNPYAVVVHVYYPELWPEFEQILKSLTIDFDLYVTLAYRGKATNECQRLVSEAFPNAVVVQMENRGRDILPFVSLVNAGLLSKYKAICKIHTKKSPHRLDGDIWRRHLIEGLLSPESLPDRLDNFMHDDRASVWVSDGQHYEDTKWWGSNYEITRQILHRVEIELDRANCGFPAGSMYWLKSDMIAMIKALQLNANDFDIEYGQVDGTVAHGFERAMGPLCKAFGNRIVQTTELETAVREATPASKPRYVSAFYLPQFHPTKENDRWWGKGFTEWRNVVTAKPSFEGHTQPMLPLDLGFYDLRLPEVMGSQAELARKAGIDAFCVYHYWFNGRRILEQPLDNLLKRPDIDFPFYLCWANESWRRNWDGMSGTVLLEQSYLEGFETAFADDCAPYMRDERYQRPDGVRPRFVIYRPGDLPDAAASVERLRQAWRRNGVGEVEIGAVLFHLDRDKDHRQDCFDFWIEMPPHGLVQGDDYLFGGPKGNVLERGMQGEFSGLVYDYNRIAQTSVSDKYSRALPPDTIRGVMPSWDNTARRGKDAHIALGANPASFNLWLRALREKALVQSYRQELFINAWNEWAEKAMLEPSMKYEDLYLTVLSRHCGKQDEPIS</sequence>
<protein>
    <submittedName>
        <fullName evidence="1">Glycosyl transferase family 1</fullName>
    </submittedName>
</protein>
<dbReference type="RefSeq" id="WP_080620256.1">
    <property type="nucleotide sequence ID" value="NZ_CAWMZI010000002.1"/>
</dbReference>
<dbReference type="GO" id="GO:0016740">
    <property type="term" value="F:transferase activity"/>
    <property type="evidence" value="ECO:0007669"/>
    <property type="project" value="UniProtKB-KW"/>
</dbReference>
<dbReference type="KEGG" id="pye:A6J80_01800"/>
<organism evidence="1 2">
    <name type="scientific">Paracoccus yeei</name>
    <dbReference type="NCBI Taxonomy" id="147645"/>
    <lineage>
        <taxon>Bacteria</taxon>
        <taxon>Pseudomonadati</taxon>
        <taxon>Pseudomonadota</taxon>
        <taxon>Alphaproteobacteria</taxon>
        <taxon>Rhodobacterales</taxon>
        <taxon>Paracoccaceae</taxon>
        <taxon>Paracoccus</taxon>
    </lineage>
</organism>
<dbReference type="Pfam" id="PF14307">
    <property type="entry name" value="Glyco_tran_WbsX"/>
    <property type="match status" value="1"/>
</dbReference>
<dbReference type="PANTHER" id="PTHR41244">
    <property type="entry name" value="RHAMNAN SYNTHESIS F"/>
    <property type="match status" value="1"/>
</dbReference>
<dbReference type="CDD" id="cd11579">
    <property type="entry name" value="Glyco_tran_WbsX"/>
    <property type="match status" value="1"/>
</dbReference>
<dbReference type="EMBL" id="CP020441">
    <property type="protein sequence ID" value="ARC35270.1"/>
    <property type="molecule type" value="Genomic_DNA"/>
</dbReference>
<dbReference type="eggNOG" id="COG3754">
    <property type="taxonomic scope" value="Bacteria"/>
</dbReference>
<gene>
    <name evidence="1" type="ORF">A6J80_01800</name>
</gene>
<dbReference type="InterPro" id="IPR032719">
    <property type="entry name" value="WbsX"/>
</dbReference>
<dbReference type="AlphaFoldDB" id="A0A1V0GN70"/>
<keyword evidence="1" id="KW-0808">Transferase</keyword>
<dbReference type="InterPro" id="IPR007739">
    <property type="entry name" value="RgpF"/>
</dbReference>
<dbReference type="Gene3D" id="3.20.20.80">
    <property type="entry name" value="Glycosidases"/>
    <property type="match status" value="1"/>
</dbReference>
<dbReference type="Pfam" id="PF05045">
    <property type="entry name" value="RgpF"/>
    <property type="match status" value="1"/>
</dbReference>
<dbReference type="Proteomes" id="UP000191257">
    <property type="component" value="Plasmid unnamed1"/>
</dbReference>
<accession>A0A1V0GN70</accession>
<keyword evidence="2" id="KW-1185">Reference proteome</keyword>
<geneLocation type="plasmid" evidence="1 2">
    <name>unnamed1</name>
</geneLocation>
<keyword evidence="1" id="KW-0614">Plasmid</keyword>
<dbReference type="PANTHER" id="PTHR41244:SF1">
    <property type="entry name" value="GLYCOSYLTRANSFERASE"/>
    <property type="match status" value="1"/>
</dbReference>
<proteinExistence type="predicted"/>
<evidence type="ECO:0000313" key="1">
    <source>
        <dbReference type="EMBL" id="ARC35270.1"/>
    </source>
</evidence>
<evidence type="ECO:0000313" key="2">
    <source>
        <dbReference type="Proteomes" id="UP000191257"/>
    </source>
</evidence>
<reference evidence="1" key="1">
    <citation type="submission" date="2017-12" db="EMBL/GenBank/DDBJ databases">
        <title>FDA dAtabase for Regulatory Grade micrObial Sequences (FDA-ARGOS): Supporting development and validation of Infectious Disease Dx tests.</title>
        <authorList>
            <person name="Campos J."/>
            <person name="Goldberg B."/>
            <person name="Tallon L."/>
            <person name="Sadzewicz L."/>
            <person name="Sengamalay N."/>
            <person name="Ott S."/>
            <person name="Godinez A."/>
            <person name="Nagaraj S."/>
            <person name="Vyas G."/>
            <person name="Aluvathingal J."/>
            <person name="Nadendla S."/>
            <person name="Geyer C."/>
            <person name="Nandy P."/>
            <person name="Hobson J."/>
            <person name="Sichtig H."/>
        </authorList>
    </citation>
    <scope>NUCLEOTIDE SEQUENCE</scope>
    <source>
        <strain evidence="1">FDAARGOS_252</strain>
        <plasmid evidence="1">unnamed1</plasmid>
    </source>
</reference>